<sequence>MTLDRLKPHQKALIRAIQCKQPARGKLMDLGLVPGAAVTYVRSAPYGAGCQIEVKRTQLMLRDDVAKEIEVQLA</sequence>
<dbReference type="SUPFAM" id="SSF50037">
    <property type="entry name" value="C-terminal domain of transcriptional repressors"/>
    <property type="match status" value="1"/>
</dbReference>
<dbReference type="Gene3D" id="2.30.30.90">
    <property type="match status" value="1"/>
</dbReference>
<gene>
    <name evidence="3" type="ORF">NAF29_06700</name>
</gene>
<dbReference type="PANTHER" id="PTHR42954:SF2">
    <property type="entry name" value="FE(2+) TRANSPORT PROTEIN A"/>
    <property type="match status" value="1"/>
</dbReference>
<evidence type="ECO:0000259" key="2">
    <source>
        <dbReference type="SMART" id="SM00899"/>
    </source>
</evidence>
<dbReference type="InterPro" id="IPR052713">
    <property type="entry name" value="FeoA"/>
</dbReference>
<organism evidence="3 4">
    <name type="scientific">Echinimonas agarilytica</name>
    <dbReference type="NCBI Taxonomy" id="1215918"/>
    <lineage>
        <taxon>Bacteria</taxon>
        <taxon>Pseudomonadati</taxon>
        <taxon>Pseudomonadota</taxon>
        <taxon>Gammaproteobacteria</taxon>
        <taxon>Alteromonadales</taxon>
        <taxon>Echinimonadaceae</taxon>
        <taxon>Echinimonas</taxon>
    </lineage>
</organism>
<dbReference type="InterPro" id="IPR038157">
    <property type="entry name" value="FeoA_core_dom"/>
</dbReference>
<proteinExistence type="predicted"/>
<accession>A0AA42B7I5</accession>
<feature type="domain" description="Ferrous iron transporter FeoA-like" evidence="2">
    <location>
        <begin position="1"/>
        <end position="73"/>
    </location>
</feature>
<dbReference type="EMBL" id="JAMQGP010000002">
    <property type="protein sequence ID" value="MCM2679358.1"/>
    <property type="molecule type" value="Genomic_DNA"/>
</dbReference>
<keyword evidence="4" id="KW-1185">Reference proteome</keyword>
<name>A0AA42B7I5_9GAMM</name>
<dbReference type="SMART" id="SM00899">
    <property type="entry name" value="FeoA"/>
    <property type="match status" value="1"/>
</dbReference>
<evidence type="ECO:0000256" key="1">
    <source>
        <dbReference type="ARBA" id="ARBA00023004"/>
    </source>
</evidence>
<dbReference type="Pfam" id="PF04023">
    <property type="entry name" value="FeoA"/>
    <property type="match status" value="1"/>
</dbReference>
<dbReference type="Proteomes" id="UP001165393">
    <property type="component" value="Unassembled WGS sequence"/>
</dbReference>
<comment type="caution">
    <text evidence="3">The sequence shown here is derived from an EMBL/GenBank/DDBJ whole genome shotgun (WGS) entry which is preliminary data.</text>
</comment>
<reference evidence="3 4" key="1">
    <citation type="journal article" date="2013" name="Antonie Van Leeuwenhoek">
        <title>Echinimonas agarilytica gen. nov., sp. nov., a new gammaproteobacterium isolated from the sea urchin Strongylocentrotus intermedius.</title>
        <authorList>
            <person name="Nedashkovskaya O.I."/>
            <person name="Stenkova A.M."/>
            <person name="Zhukova N.V."/>
            <person name="Van Trappen S."/>
            <person name="Lee J.S."/>
            <person name="Kim S.B."/>
        </authorList>
    </citation>
    <scope>NUCLEOTIDE SEQUENCE [LARGE SCALE GENOMIC DNA]</scope>
    <source>
        <strain evidence="3 4">KMM 6351</strain>
    </source>
</reference>
<dbReference type="GO" id="GO:0046914">
    <property type="term" value="F:transition metal ion binding"/>
    <property type="evidence" value="ECO:0007669"/>
    <property type="project" value="InterPro"/>
</dbReference>
<dbReference type="PANTHER" id="PTHR42954">
    <property type="entry name" value="FE(2+) TRANSPORT PROTEIN A"/>
    <property type="match status" value="1"/>
</dbReference>
<dbReference type="AlphaFoldDB" id="A0AA42B7I5"/>
<dbReference type="InterPro" id="IPR008988">
    <property type="entry name" value="Transcriptional_repressor_C"/>
</dbReference>
<evidence type="ECO:0000313" key="3">
    <source>
        <dbReference type="EMBL" id="MCM2679358.1"/>
    </source>
</evidence>
<protein>
    <submittedName>
        <fullName evidence="3">Ferrous iron transport protein A</fullName>
    </submittedName>
</protein>
<keyword evidence="1" id="KW-0408">Iron</keyword>
<dbReference type="RefSeq" id="WP_251260705.1">
    <property type="nucleotide sequence ID" value="NZ_JAMQGP010000002.1"/>
</dbReference>
<evidence type="ECO:0000313" key="4">
    <source>
        <dbReference type="Proteomes" id="UP001165393"/>
    </source>
</evidence>
<dbReference type="InterPro" id="IPR007167">
    <property type="entry name" value="Fe-transptr_FeoA-like"/>
</dbReference>